<accession>A0ACA9S871</accession>
<feature type="non-terminal residue" evidence="1">
    <location>
        <position position="1"/>
    </location>
</feature>
<organism evidence="1 2">
    <name type="scientific">Racocetra persica</name>
    <dbReference type="NCBI Taxonomy" id="160502"/>
    <lineage>
        <taxon>Eukaryota</taxon>
        <taxon>Fungi</taxon>
        <taxon>Fungi incertae sedis</taxon>
        <taxon>Mucoromycota</taxon>
        <taxon>Glomeromycotina</taxon>
        <taxon>Glomeromycetes</taxon>
        <taxon>Diversisporales</taxon>
        <taxon>Gigasporaceae</taxon>
        <taxon>Racocetra</taxon>
    </lineage>
</organism>
<proteinExistence type="predicted"/>
<dbReference type="Proteomes" id="UP000789920">
    <property type="component" value="Unassembled WGS sequence"/>
</dbReference>
<evidence type="ECO:0000313" key="1">
    <source>
        <dbReference type="EMBL" id="CAG8828919.1"/>
    </source>
</evidence>
<evidence type="ECO:0000313" key="2">
    <source>
        <dbReference type="Proteomes" id="UP000789920"/>
    </source>
</evidence>
<protein>
    <submittedName>
        <fullName evidence="1">26951_t:CDS:1</fullName>
    </submittedName>
</protein>
<feature type="non-terminal residue" evidence="1">
    <location>
        <position position="263"/>
    </location>
</feature>
<keyword evidence="2" id="KW-1185">Reference proteome</keyword>
<gene>
    <name evidence="1" type="ORF">RPERSI_LOCUS27367</name>
</gene>
<sequence>YYQTDSSTSLSSEISVNVFAQMMSNATNLNHLPTFTITEHSTILEKLRYDIVEWIYENNSGWSNDTAIMTGKEFVKDLASALWYIDKCDPEKLKNRGCSISTEIEQFTGLNIFHSFFSSAWIKRSAFHWLINPLEKLATNLSRYQKNLQKQLITTTQNYLSFELVNKNNSFLTILQPNLIRKSHIINHYQTLVNFLEKSNYWESINIESFLPNESFINRPKHRYIKELNKGLPFKVAQFIHDSKHGSSVIYLWHIPLNASDSE</sequence>
<name>A0ACA9S871_9GLOM</name>
<comment type="caution">
    <text evidence="1">The sequence shown here is derived from an EMBL/GenBank/DDBJ whole genome shotgun (WGS) entry which is preliminary data.</text>
</comment>
<reference evidence="1" key="1">
    <citation type="submission" date="2021-06" db="EMBL/GenBank/DDBJ databases">
        <authorList>
            <person name="Kallberg Y."/>
            <person name="Tangrot J."/>
            <person name="Rosling A."/>
        </authorList>
    </citation>
    <scope>NUCLEOTIDE SEQUENCE</scope>
    <source>
        <strain evidence="1">MA461A</strain>
    </source>
</reference>
<dbReference type="EMBL" id="CAJVQC010096322">
    <property type="protein sequence ID" value="CAG8828919.1"/>
    <property type="molecule type" value="Genomic_DNA"/>
</dbReference>